<dbReference type="PANTHER" id="PTHR30015">
    <property type="entry name" value="MRR RESTRICTION SYSTEM PROTEIN"/>
    <property type="match status" value="1"/>
</dbReference>
<keyword evidence="4" id="KW-1185">Reference proteome</keyword>
<organism evidence="3 4">
    <name type="scientific">Autumnicola edwardsiae</name>
    <dbReference type="NCBI Taxonomy" id="3075594"/>
    <lineage>
        <taxon>Bacteria</taxon>
        <taxon>Pseudomonadati</taxon>
        <taxon>Bacteroidota</taxon>
        <taxon>Flavobacteriia</taxon>
        <taxon>Flavobacteriales</taxon>
        <taxon>Flavobacteriaceae</taxon>
        <taxon>Autumnicola</taxon>
    </lineage>
</organism>
<dbReference type="GO" id="GO:0004519">
    <property type="term" value="F:endonuclease activity"/>
    <property type="evidence" value="ECO:0007669"/>
    <property type="project" value="UniProtKB-KW"/>
</dbReference>
<dbReference type="InterPro" id="IPR011856">
    <property type="entry name" value="tRNA_endonuc-like_dom_sf"/>
</dbReference>
<dbReference type="EMBL" id="JAVRHP010000111">
    <property type="protein sequence ID" value="MDT0651420.1"/>
    <property type="molecule type" value="Genomic_DNA"/>
</dbReference>
<sequence>MSKKKQAEFVKWFGPVLDALRELGYSGKPKEVSDRISKDLDLSEAFLNQTIKSGPNRFHNQVAWARQYLIWEGLLDSSIRGTWKLTEKGKNTHLTYEKAHEIFLKWVEINQQARKNKSKKQVVEEQEEEDPDSIDIKAETNLLKVLQTISPFGFENVCKELLREHGFENVEVTQKSKDGGIDGYGVLEINPFVSFKVLFQCKRYKGSVSRAQVGDFRNAMIGRAEKGIILTTGSFT</sequence>
<protein>
    <submittedName>
        <fullName evidence="3">Restriction endonuclease</fullName>
        <ecNumber evidence="3">3.1.21.-</ecNumber>
    </submittedName>
</protein>
<dbReference type="Pfam" id="PF04471">
    <property type="entry name" value="Mrr_cat"/>
    <property type="match status" value="1"/>
</dbReference>
<evidence type="ECO:0000259" key="2">
    <source>
        <dbReference type="Pfam" id="PF14338"/>
    </source>
</evidence>
<dbReference type="InterPro" id="IPR011335">
    <property type="entry name" value="Restrct_endonuc-II-like"/>
</dbReference>
<proteinExistence type="predicted"/>
<reference evidence="3 4" key="1">
    <citation type="submission" date="2023-09" db="EMBL/GenBank/DDBJ databases">
        <authorList>
            <person name="Rey-Velasco X."/>
        </authorList>
    </citation>
    <scope>NUCLEOTIDE SEQUENCE [LARGE SCALE GENOMIC DNA]</scope>
    <source>
        <strain evidence="3 4">F297</strain>
    </source>
</reference>
<dbReference type="InterPro" id="IPR052906">
    <property type="entry name" value="Type_IV_Methyl-Rstrct_Enzyme"/>
</dbReference>
<dbReference type="InterPro" id="IPR025745">
    <property type="entry name" value="Mrr-like_N_dom"/>
</dbReference>
<feature type="domain" description="Restriction system protein Mrr-like N-terminal" evidence="2">
    <location>
        <begin position="9"/>
        <end position="92"/>
    </location>
</feature>
<gene>
    <name evidence="3" type="ORF">RM529_14790</name>
</gene>
<feature type="non-terminal residue" evidence="3">
    <location>
        <position position="236"/>
    </location>
</feature>
<comment type="caution">
    <text evidence="3">The sequence shown here is derived from an EMBL/GenBank/DDBJ whole genome shotgun (WGS) entry which is preliminary data.</text>
</comment>
<keyword evidence="3" id="KW-0378">Hydrolase</keyword>
<keyword evidence="3" id="KW-0255">Endonuclease</keyword>
<evidence type="ECO:0000259" key="1">
    <source>
        <dbReference type="Pfam" id="PF04471"/>
    </source>
</evidence>
<dbReference type="PANTHER" id="PTHR30015:SF7">
    <property type="entry name" value="TYPE IV METHYL-DIRECTED RESTRICTION ENZYME ECOKMRR"/>
    <property type="match status" value="1"/>
</dbReference>
<evidence type="ECO:0000313" key="4">
    <source>
        <dbReference type="Proteomes" id="UP001248819"/>
    </source>
</evidence>
<accession>A0ABU3CYH9</accession>
<dbReference type="SUPFAM" id="SSF52980">
    <property type="entry name" value="Restriction endonuclease-like"/>
    <property type="match status" value="1"/>
</dbReference>
<name>A0ABU3CYH9_9FLAO</name>
<dbReference type="RefSeq" id="WP_311485524.1">
    <property type="nucleotide sequence ID" value="NZ_JAVRHP010000111.1"/>
</dbReference>
<keyword evidence="3" id="KW-0540">Nuclease</keyword>
<dbReference type="Proteomes" id="UP001248819">
    <property type="component" value="Unassembled WGS sequence"/>
</dbReference>
<dbReference type="Pfam" id="PF14338">
    <property type="entry name" value="Mrr_N"/>
    <property type="match status" value="1"/>
</dbReference>
<dbReference type="EC" id="3.1.21.-" evidence="3"/>
<evidence type="ECO:0000313" key="3">
    <source>
        <dbReference type="EMBL" id="MDT0651420.1"/>
    </source>
</evidence>
<feature type="domain" description="Restriction endonuclease type IV Mrr" evidence="1">
    <location>
        <begin position="146"/>
        <end position="236"/>
    </location>
</feature>
<dbReference type="Gene3D" id="3.40.1350.10">
    <property type="match status" value="1"/>
</dbReference>
<dbReference type="InterPro" id="IPR007560">
    <property type="entry name" value="Restrct_endonuc_IV_Mrr"/>
</dbReference>
<dbReference type="GO" id="GO:0016787">
    <property type="term" value="F:hydrolase activity"/>
    <property type="evidence" value="ECO:0007669"/>
    <property type="project" value="UniProtKB-KW"/>
</dbReference>